<protein>
    <submittedName>
        <fullName evidence="2">Uncharacterized protein</fullName>
    </submittedName>
</protein>
<name>A0A3E2B666_9FIRM</name>
<organism evidence="2 3">
    <name type="scientific">Evtepia gabavorous</name>
    <dbReference type="NCBI Taxonomy" id="2211183"/>
    <lineage>
        <taxon>Bacteria</taxon>
        <taxon>Bacillati</taxon>
        <taxon>Bacillota</taxon>
        <taxon>Clostridia</taxon>
        <taxon>Eubacteriales</taxon>
        <taxon>Evtepia</taxon>
    </lineage>
</organism>
<dbReference type="InterPro" id="IPR045620">
    <property type="entry name" value="DUF6442"/>
</dbReference>
<evidence type="ECO:0000313" key="2">
    <source>
        <dbReference type="EMBL" id="RFT07523.1"/>
    </source>
</evidence>
<dbReference type="Proteomes" id="UP000260649">
    <property type="component" value="Unassembled WGS sequence"/>
</dbReference>
<dbReference type="AlphaFoldDB" id="A0A3E2B666"/>
<proteinExistence type="predicted"/>
<evidence type="ECO:0000256" key="1">
    <source>
        <dbReference type="SAM" id="Phobius"/>
    </source>
</evidence>
<keyword evidence="1" id="KW-0812">Transmembrane</keyword>
<evidence type="ECO:0000313" key="3">
    <source>
        <dbReference type="Proteomes" id="UP000260649"/>
    </source>
</evidence>
<reference evidence="2 3" key="1">
    <citation type="submission" date="2018-07" db="EMBL/GenBank/DDBJ databases">
        <title>GABA Modulating Bacteria of the Human Gut Microbiota.</title>
        <authorList>
            <person name="Strandwitz P."/>
            <person name="Kim K.H."/>
            <person name="Terekhova D."/>
            <person name="Liu J.K."/>
            <person name="Sharma A."/>
            <person name="Levering J."/>
            <person name="Mcdonald D."/>
            <person name="Dietrich D."/>
            <person name="Ramadhar T.R."/>
            <person name="Lekbua A."/>
            <person name="Mroue N."/>
            <person name="Liston C."/>
            <person name="Stewart E.J."/>
            <person name="Dubin M.J."/>
            <person name="Zengler K."/>
            <person name="Knight R."/>
            <person name="Gilbert J.A."/>
            <person name="Clardy J."/>
            <person name="Lewis K."/>
        </authorList>
    </citation>
    <scope>NUCLEOTIDE SEQUENCE [LARGE SCALE GENOMIC DNA]</scope>
    <source>
        <strain evidence="2 3">KLE1738</strain>
    </source>
</reference>
<dbReference type="RefSeq" id="WP_021919799.1">
    <property type="nucleotide sequence ID" value="NZ_CAKXKJ010000009.1"/>
</dbReference>
<accession>A0A3E2B666</accession>
<keyword evidence="3" id="KW-1185">Reference proteome</keyword>
<keyword evidence="1" id="KW-1133">Transmembrane helix</keyword>
<keyword evidence="1" id="KW-0472">Membrane</keyword>
<feature type="transmembrane region" description="Helical" evidence="1">
    <location>
        <begin position="55"/>
        <end position="74"/>
    </location>
</feature>
<dbReference type="GeneID" id="97994601"/>
<feature type="transmembrane region" description="Helical" evidence="1">
    <location>
        <begin position="30"/>
        <end position="49"/>
    </location>
</feature>
<comment type="caution">
    <text evidence="2">The sequence shown here is derived from an EMBL/GenBank/DDBJ whole genome shotgun (WGS) entry which is preliminary data.</text>
</comment>
<sequence length="106" mass="11994">MNRDEILTKSRAENVMEDERGRLTKLESARFSHCVFLILYCLLKLFVPLDDIGDYALSLLFFGSVFSQFVYYAVKQKSISFGIFSAICAFFTLTALFSLLSALGLP</sequence>
<gene>
    <name evidence="2" type="ORF">DV520_02455</name>
</gene>
<feature type="transmembrane region" description="Helical" evidence="1">
    <location>
        <begin position="81"/>
        <end position="105"/>
    </location>
</feature>
<dbReference type="Pfam" id="PF20040">
    <property type="entry name" value="DUF6442"/>
    <property type="match status" value="1"/>
</dbReference>
<dbReference type="EMBL" id="QQRQ01000002">
    <property type="protein sequence ID" value="RFT07523.1"/>
    <property type="molecule type" value="Genomic_DNA"/>
</dbReference>